<dbReference type="RefSeq" id="WP_156216404.1">
    <property type="nucleotide sequence ID" value="NZ_WOFH01000004.1"/>
</dbReference>
<evidence type="ECO:0000313" key="1">
    <source>
        <dbReference type="EMBL" id="MUN37336.1"/>
    </source>
</evidence>
<organism evidence="1 2">
    <name type="scientific">Actinomadura litoris</name>
    <dbReference type="NCBI Taxonomy" id="2678616"/>
    <lineage>
        <taxon>Bacteria</taxon>
        <taxon>Bacillati</taxon>
        <taxon>Actinomycetota</taxon>
        <taxon>Actinomycetes</taxon>
        <taxon>Streptosporangiales</taxon>
        <taxon>Thermomonosporaceae</taxon>
        <taxon>Actinomadura</taxon>
    </lineage>
</organism>
<dbReference type="AlphaFoldDB" id="A0A7K1KZE3"/>
<evidence type="ECO:0000313" key="2">
    <source>
        <dbReference type="Proteomes" id="UP000432015"/>
    </source>
</evidence>
<comment type="caution">
    <text evidence="1">The sequence shown here is derived from an EMBL/GenBank/DDBJ whole genome shotgun (WGS) entry which is preliminary data.</text>
</comment>
<name>A0A7K1KZE3_9ACTN</name>
<dbReference type="Proteomes" id="UP000432015">
    <property type="component" value="Unassembled WGS sequence"/>
</dbReference>
<proteinExistence type="predicted"/>
<gene>
    <name evidence="1" type="ORF">GNZ18_12085</name>
</gene>
<accession>A0A7K1KZE3</accession>
<dbReference type="EMBL" id="WOFH01000004">
    <property type="protein sequence ID" value="MUN37336.1"/>
    <property type="molecule type" value="Genomic_DNA"/>
</dbReference>
<sequence>MATSCRRNSDSGAVARTAATALIEKVEPLLTAELNGLLVHDAAHAPGWRG</sequence>
<protein>
    <submittedName>
        <fullName evidence="1">Uncharacterized protein</fullName>
    </submittedName>
</protein>
<reference evidence="1 2" key="1">
    <citation type="submission" date="2019-11" db="EMBL/GenBank/DDBJ databases">
        <authorList>
            <person name="Cao P."/>
        </authorList>
    </citation>
    <scope>NUCLEOTIDE SEQUENCE [LARGE SCALE GENOMIC DNA]</scope>
    <source>
        <strain evidence="1 2">NEAU-AAG5</strain>
    </source>
</reference>
<keyword evidence="2" id="KW-1185">Reference proteome</keyword>